<evidence type="ECO:0000313" key="3">
    <source>
        <dbReference type="Proteomes" id="UP000565724"/>
    </source>
</evidence>
<keyword evidence="1" id="KW-1133">Transmembrane helix</keyword>
<keyword evidence="3" id="KW-1185">Reference proteome</keyword>
<reference evidence="2 3" key="1">
    <citation type="submission" date="2020-05" db="EMBL/GenBank/DDBJ databases">
        <title>Genome Sequencing of Type Strains.</title>
        <authorList>
            <person name="Lemaire J.F."/>
            <person name="Inderbitzin P."/>
            <person name="Gregorio O.A."/>
            <person name="Collins S.B."/>
            <person name="Wespe N."/>
            <person name="Knight-Connoni V."/>
        </authorList>
    </citation>
    <scope>NUCLEOTIDE SEQUENCE [LARGE SCALE GENOMIC DNA]</scope>
    <source>
        <strain evidence="2 3">ATCC 25174</strain>
    </source>
</reference>
<organism evidence="2 3">
    <name type="scientific">Cellulomonas humilata</name>
    <dbReference type="NCBI Taxonomy" id="144055"/>
    <lineage>
        <taxon>Bacteria</taxon>
        <taxon>Bacillati</taxon>
        <taxon>Actinomycetota</taxon>
        <taxon>Actinomycetes</taxon>
        <taxon>Micrococcales</taxon>
        <taxon>Cellulomonadaceae</taxon>
        <taxon>Cellulomonas</taxon>
    </lineage>
</organism>
<accession>A0A7Y6A2W1</accession>
<feature type="transmembrane region" description="Helical" evidence="1">
    <location>
        <begin position="25"/>
        <end position="42"/>
    </location>
</feature>
<proteinExistence type="predicted"/>
<comment type="caution">
    <text evidence="2">The sequence shown here is derived from an EMBL/GenBank/DDBJ whole genome shotgun (WGS) entry which is preliminary data.</text>
</comment>
<evidence type="ECO:0000256" key="1">
    <source>
        <dbReference type="SAM" id="Phobius"/>
    </source>
</evidence>
<gene>
    <name evidence="2" type="ORF">HP550_11610</name>
</gene>
<protein>
    <submittedName>
        <fullName evidence="2">Uncharacterized protein</fullName>
    </submittedName>
</protein>
<keyword evidence="1" id="KW-0472">Membrane</keyword>
<dbReference type="Proteomes" id="UP000565724">
    <property type="component" value="Unassembled WGS sequence"/>
</dbReference>
<dbReference type="RefSeq" id="WP_175347851.1">
    <property type="nucleotide sequence ID" value="NZ_JABMCI010000065.1"/>
</dbReference>
<keyword evidence="1" id="KW-0812">Transmembrane</keyword>
<name>A0A7Y6A2W1_9CELL</name>
<evidence type="ECO:0000313" key="2">
    <source>
        <dbReference type="EMBL" id="NUU17895.1"/>
    </source>
</evidence>
<sequence>MSTQTVDPTPAAPTTSGTWWRRNRWALVALPVALALALVAAGDRVRTLWWEQDLRQPVTAGEGGTAELHQRVYDGSGGTLPVDVQVRLDGVADATVLPEDMELPTGTRAVRVDLTLSADPDVVLTGCSVAVRDASGTRYEYVASGWGALQSPMPCVPEDAPGPWPPLGDLEDALTDPDALPRPATWSVSPVVVVPDGVEIADVVVWWQKPRYVLLEAAR</sequence>
<dbReference type="AlphaFoldDB" id="A0A7Y6A2W1"/>
<dbReference type="EMBL" id="JABMCI010000065">
    <property type="protein sequence ID" value="NUU17895.1"/>
    <property type="molecule type" value="Genomic_DNA"/>
</dbReference>